<dbReference type="EMBL" id="SLVV01000007">
    <property type="protein sequence ID" value="TCN24415.1"/>
    <property type="molecule type" value="Genomic_DNA"/>
</dbReference>
<dbReference type="Pfam" id="PF00440">
    <property type="entry name" value="TetR_N"/>
    <property type="match status" value="1"/>
</dbReference>
<proteinExistence type="predicted"/>
<dbReference type="AlphaFoldDB" id="A0A4R2BDD0"/>
<dbReference type="SUPFAM" id="SSF48498">
    <property type="entry name" value="Tetracyclin repressor-like, C-terminal domain"/>
    <property type="match status" value="1"/>
</dbReference>
<feature type="DNA-binding region" description="H-T-H motif" evidence="3">
    <location>
        <begin position="39"/>
        <end position="58"/>
    </location>
</feature>
<dbReference type="InterPro" id="IPR036271">
    <property type="entry name" value="Tet_transcr_reg_TetR-rel_C_sf"/>
</dbReference>
<reference evidence="5 6" key="1">
    <citation type="journal article" date="2015" name="Stand. Genomic Sci.">
        <title>Genomic Encyclopedia of Bacterial and Archaeal Type Strains, Phase III: the genomes of soil and plant-associated and newly described type strains.</title>
        <authorList>
            <person name="Whitman W.B."/>
            <person name="Woyke T."/>
            <person name="Klenk H.P."/>
            <person name="Zhou Y."/>
            <person name="Lilburn T.G."/>
            <person name="Beck B.J."/>
            <person name="De Vos P."/>
            <person name="Vandamme P."/>
            <person name="Eisen J.A."/>
            <person name="Garrity G."/>
            <person name="Hugenholtz P."/>
            <person name="Kyrpides N.C."/>
        </authorList>
    </citation>
    <scope>NUCLEOTIDE SEQUENCE [LARGE SCALE GENOMIC DNA]</scope>
    <source>
        <strain evidence="5 6">CV53</strain>
    </source>
</reference>
<dbReference type="PANTHER" id="PTHR43479:SF11">
    <property type="entry name" value="ACREF_ENVCD OPERON REPRESSOR-RELATED"/>
    <property type="match status" value="1"/>
</dbReference>
<evidence type="ECO:0000256" key="1">
    <source>
        <dbReference type="ARBA" id="ARBA00022491"/>
    </source>
</evidence>
<accession>A0A4R2BDD0</accession>
<sequence>MQGEDNQKRQVRRMRKNSKEAIVEAAVFLFNTKGFSGTSIRDIAARAEINPANIAYYFQNKNGLLEYCFTAFFEDYLKELEAGYQLLDESAESCLKLIVDNLLKYQCRNLQLTRFVLREMTLDSQMVREVMSTYYVKERYYLKKVLEKGMRTKEFKNHTVLYIILQLKGFLTTPFLNMYYVNEVLHILPHEKYFAEKYSREICKWIESALCEAKPLAERRIISV</sequence>
<comment type="caution">
    <text evidence="5">The sequence shown here is derived from an EMBL/GenBank/DDBJ whole genome shotgun (WGS) entry which is preliminary data.</text>
</comment>
<dbReference type="SUPFAM" id="SSF46689">
    <property type="entry name" value="Homeodomain-like"/>
    <property type="match status" value="1"/>
</dbReference>
<dbReference type="InterPro" id="IPR001647">
    <property type="entry name" value="HTH_TetR"/>
</dbReference>
<dbReference type="InterPro" id="IPR009057">
    <property type="entry name" value="Homeodomain-like_sf"/>
</dbReference>
<keyword evidence="1" id="KW-0678">Repressor</keyword>
<evidence type="ECO:0000256" key="3">
    <source>
        <dbReference type="PROSITE-ProRule" id="PRU00335"/>
    </source>
</evidence>
<organism evidence="5 6">
    <name type="scientific">Mesobacillus foraminis</name>
    <dbReference type="NCBI Taxonomy" id="279826"/>
    <lineage>
        <taxon>Bacteria</taxon>
        <taxon>Bacillati</taxon>
        <taxon>Bacillota</taxon>
        <taxon>Bacilli</taxon>
        <taxon>Bacillales</taxon>
        <taxon>Bacillaceae</taxon>
        <taxon>Mesobacillus</taxon>
    </lineage>
</organism>
<evidence type="ECO:0000256" key="2">
    <source>
        <dbReference type="ARBA" id="ARBA00023125"/>
    </source>
</evidence>
<keyword evidence="6" id="KW-1185">Reference proteome</keyword>
<feature type="domain" description="HTH tetR-type" evidence="4">
    <location>
        <begin position="16"/>
        <end position="76"/>
    </location>
</feature>
<name>A0A4R2BDD0_9BACI</name>
<gene>
    <name evidence="5" type="ORF">EV146_107110</name>
</gene>
<evidence type="ECO:0000259" key="4">
    <source>
        <dbReference type="PROSITE" id="PS50977"/>
    </source>
</evidence>
<evidence type="ECO:0000313" key="6">
    <source>
        <dbReference type="Proteomes" id="UP000295689"/>
    </source>
</evidence>
<dbReference type="PANTHER" id="PTHR43479">
    <property type="entry name" value="ACREF/ENVCD OPERON REPRESSOR-RELATED"/>
    <property type="match status" value="1"/>
</dbReference>
<evidence type="ECO:0000313" key="5">
    <source>
        <dbReference type="EMBL" id="TCN24415.1"/>
    </source>
</evidence>
<dbReference type="Gene3D" id="1.10.357.10">
    <property type="entry name" value="Tetracycline Repressor, domain 2"/>
    <property type="match status" value="1"/>
</dbReference>
<protein>
    <submittedName>
        <fullName evidence="5">TetR family transcriptional regulator</fullName>
    </submittedName>
</protein>
<dbReference type="GO" id="GO:0003677">
    <property type="term" value="F:DNA binding"/>
    <property type="evidence" value="ECO:0007669"/>
    <property type="project" value="UniProtKB-UniRule"/>
</dbReference>
<dbReference type="InterPro" id="IPR050624">
    <property type="entry name" value="HTH-type_Tx_Regulator"/>
</dbReference>
<dbReference type="PROSITE" id="PS50977">
    <property type="entry name" value="HTH_TETR_2"/>
    <property type="match status" value="1"/>
</dbReference>
<dbReference type="PRINTS" id="PR00455">
    <property type="entry name" value="HTHTETR"/>
</dbReference>
<dbReference type="NCBIfam" id="NF037937">
    <property type="entry name" value="septum_RefZ"/>
    <property type="match status" value="1"/>
</dbReference>
<keyword evidence="2 3" id="KW-0238">DNA-binding</keyword>
<dbReference type="Proteomes" id="UP000295689">
    <property type="component" value="Unassembled WGS sequence"/>
</dbReference>